<dbReference type="AlphaFoldDB" id="L8X1U0"/>
<gene>
    <name evidence="1" type="ORF">AG1IA_01777</name>
</gene>
<sequence length="136" mass="15656">MRWESGADVMMRSLVPSSSEPYNAHFNKNSWLFVDQNDPPRSPPILSKAVCQFRTTRIGQSSNGLPGRQIRLLDRRRMFGPMHMVETLTCSDQVARVQHTDTPVSETFLLQGEPLFIRRTGRYSCARTQQTYRDAH</sequence>
<evidence type="ECO:0000313" key="1">
    <source>
        <dbReference type="EMBL" id="ELU44190.1"/>
    </source>
</evidence>
<dbReference type="Proteomes" id="UP000011668">
    <property type="component" value="Unassembled WGS sequence"/>
</dbReference>
<protein>
    <submittedName>
        <fullName evidence="1">Uncharacterized protein</fullName>
    </submittedName>
</protein>
<evidence type="ECO:0000313" key="2">
    <source>
        <dbReference type="Proteomes" id="UP000011668"/>
    </source>
</evidence>
<keyword evidence="2" id="KW-1185">Reference proteome</keyword>
<proteinExistence type="predicted"/>
<organism evidence="1 2">
    <name type="scientific">Thanatephorus cucumeris (strain AG1-IA)</name>
    <name type="common">Rice sheath blight fungus</name>
    <name type="synonym">Rhizoctonia solani</name>
    <dbReference type="NCBI Taxonomy" id="983506"/>
    <lineage>
        <taxon>Eukaryota</taxon>
        <taxon>Fungi</taxon>
        <taxon>Dikarya</taxon>
        <taxon>Basidiomycota</taxon>
        <taxon>Agaricomycotina</taxon>
        <taxon>Agaricomycetes</taxon>
        <taxon>Cantharellales</taxon>
        <taxon>Ceratobasidiaceae</taxon>
        <taxon>Rhizoctonia</taxon>
        <taxon>Rhizoctonia solani AG-1</taxon>
    </lineage>
</organism>
<dbReference type="HOGENOM" id="CLU_1876840_0_0_1"/>
<reference evidence="1 2" key="1">
    <citation type="journal article" date="2013" name="Nat. Commun.">
        <title>The evolution and pathogenic mechanisms of the rice sheath blight pathogen.</title>
        <authorList>
            <person name="Zheng A."/>
            <person name="Lin R."/>
            <person name="Xu L."/>
            <person name="Qin P."/>
            <person name="Tang C."/>
            <person name="Ai P."/>
            <person name="Zhang D."/>
            <person name="Liu Y."/>
            <person name="Sun Z."/>
            <person name="Feng H."/>
            <person name="Wang Y."/>
            <person name="Chen Y."/>
            <person name="Liang X."/>
            <person name="Fu R."/>
            <person name="Li Q."/>
            <person name="Zhang J."/>
            <person name="Yu X."/>
            <person name="Xie Z."/>
            <person name="Ding L."/>
            <person name="Guan P."/>
            <person name="Tang J."/>
            <person name="Liang Y."/>
            <person name="Wang S."/>
            <person name="Deng Q."/>
            <person name="Li S."/>
            <person name="Zhu J."/>
            <person name="Wang L."/>
            <person name="Liu H."/>
            <person name="Li P."/>
        </authorList>
    </citation>
    <scope>NUCLEOTIDE SEQUENCE [LARGE SCALE GENOMIC DNA]</scope>
    <source>
        <strain evidence="2">AG-1 IA</strain>
    </source>
</reference>
<dbReference type="EMBL" id="AFRT01000385">
    <property type="protein sequence ID" value="ELU44190.1"/>
    <property type="molecule type" value="Genomic_DNA"/>
</dbReference>
<accession>L8X1U0</accession>
<name>L8X1U0_THACA</name>
<comment type="caution">
    <text evidence="1">The sequence shown here is derived from an EMBL/GenBank/DDBJ whole genome shotgun (WGS) entry which is preliminary data.</text>
</comment>